<gene>
    <name evidence="1" type="ORF">EVAR_56474_1</name>
</gene>
<keyword evidence="2" id="KW-1185">Reference proteome</keyword>
<evidence type="ECO:0000313" key="2">
    <source>
        <dbReference type="Proteomes" id="UP000299102"/>
    </source>
</evidence>
<name>A0A4C1XJM7_EUMVA</name>
<sequence length="84" mass="9262">MNDDESISRRKKQNADRVRVYRKGKDLGAMPSTSTVQSGSVGLKPTKKVLLKINSMGRLYAIKSDDYDSFAERGRTAHVSTDGA</sequence>
<dbReference type="Proteomes" id="UP000299102">
    <property type="component" value="Unassembled WGS sequence"/>
</dbReference>
<accession>A0A4C1XJM7</accession>
<protein>
    <submittedName>
        <fullName evidence="1">Uncharacterized protein</fullName>
    </submittedName>
</protein>
<dbReference type="EMBL" id="BGZK01000868">
    <property type="protein sequence ID" value="GBP63363.1"/>
    <property type="molecule type" value="Genomic_DNA"/>
</dbReference>
<evidence type="ECO:0000313" key="1">
    <source>
        <dbReference type="EMBL" id="GBP63363.1"/>
    </source>
</evidence>
<dbReference type="AlphaFoldDB" id="A0A4C1XJM7"/>
<dbReference type="OrthoDB" id="7512256at2759"/>
<reference evidence="1 2" key="1">
    <citation type="journal article" date="2019" name="Commun. Biol.">
        <title>The bagworm genome reveals a unique fibroin gene that provides high tensile strength.</title>
        <authorList>
            <person name="Kono N."/>
            <person name="Nakamura H."/>
            <person name="Ohtoshi R."/>
            <person name="Tomita M."/>
            <person name="Numata K."/>
            <person name="Arakawa K."/>
        </authorList>
    </citation>
    <scope>NUCLEOTIDE SEQUENCE [LARGE SCALE GENOMIC DNA]</scope>
</reference>
<proteinExistence type="predicted"/>
<organism evidence="1 2">
    <name type="scientific">Eumeta variegata</name>
    <name type="common">Bagworm moth</name>
    <name type="synonym">Eumeta japonica</name>
    <dbReference type="NCBI Taxonomy" id="151549"/>
    <lineage>
        <taxon>Eukaryota</taxon>
        <taxon>Metazoa</taxon>
        <taxon>Ecdysozoa</taxon>
        <taxon>Arthropoda</taxon>
        <taxon>Hexapoda</taxon>
        <taxon>Insecta</taxon>
        <taxon>Pterygota</taxon>
        <taxon>Neoptera</taxon>
        <taxon>Endopterygota</taxon>
        <taxon>Lepidoptera</taxon>
        <taxon>Glossata</taxon>
        <taxon>Ditrysia</taxon>
        <taxon>Tineoidea</taxon>
        <taxon>Psychidae</taxon>
        <taxon>Oiketicinae</taxon>
        <taxon>Eumeta</taxon>
    </lineage>
</organism>
<comment type="caution">
    <text evidence="1">The sequence shown here is derived from an EMBL/GenBank/DDBJ whole genome shotgun (WGS) entry which is preliminary data.</text>
</comment>